<name>A0AAW2NR65_SESRA</name>
<reference evidence="1" key="2">
    <citation type="journal article" date="2024" name="Plant">
        <title>Genomic evolution and insights into agronomic trait innovations of Sesamum species.</title>
        <authorList>
            <person name="Miao H."/>
            <person name="Wang L."/>
            <person name="Qu L."/>
            <person name="Liu H."/>
            <person name="Sun Y."/>
            <person name="Le M."/>
            <person name="Wang Q."/>
            <person name="Wei S."/>
            <person name="Zheng Y."/>
            <person name="Lin W."/>
            <person name="Duan Y."/>
            <person name="Cao H."/>
            <person name="Xiong S."/>
            <person name="Wang X."/>
            <person name="Wei L."/>
            <person name="Li C."/>
            <person name="Ma Q."/>
            <person name="Ju M."/>
            <person name="Zhao R."/>
            <person name="Li G."/>
            <person name="Mu C."/>
            <person name="Tian Q."/>
            <person name="Mei H."/>
            <person name="Zhang T."/>
            <person name="Gao T."/>
            <person name="Zhang H."/>
        </authorList>
    </citation>
    <scope>NUCLEOTIDE SEQUENCE</scope>
    <source>
        <strain evidence="1">G02</strain>
    </source>
</reference>
<dbReference type="AlphaFoldDB" id="A0AAW2NR65"/>
<protein>
    <submittedName>
        <fullName evidence="1">Uncharacterized protein</fullName>
    </submittedName>
</protein>
<gene>
    <name evidence="1" type="ORF">Sradi_4375800</name>
</gene>
<dbReference type="EMBL" id="JACGWJ010000019">
    <property type="protein sequence ID" value="KAL0345445.1"/>
    <property type="molecule type" value="Genomic_DNA"/>
</dbReference>
<proteinExistence type="predicted"/>
<reference evidence="1" key="1">
    <citation type="submission" date="2020-06" db="EMBL/GenBank/DDBJ databases">
        <authorList>
            <person name="Li T."/>
            <person name="Hu X."/>
            <person name="Zhang T."/>
            <person name="Song X."/>
            <person name="Zhang H."/>
            <person name="Dai N."/>
            <person name="Sheng W."/>
            <person name="Hou X."/>
            <person name="Wei L."/>
        </authorList>
    </citation>
    <scope>NUCLEOTIDE SEQUENCE</scope>
    <source>
        <strain evidence="1">G02</strain>
        <tissue evidence="1">Leaf</tissue>
    </source>
</reference>
<comment type="caution">
    <text evidence="1">The sequence shown here is derived from an EMBL/GenBank/DDBJ whole genome shotgun (WGS) entry which is preliminary data.</text>
</comment>
<evidence type="ECO:0000313" key="1">
    <source>
        <dbReference type="EMBL" id="KAL0345445.1"/>
    </source>
</evidence>
<organism evidence="1">
    <name type="scientific">Sesamum radiatum</name>
    <name type="common">Black benniseed</name>
    <dbReference type="NCBI Taxonomy" id="300843"/>
    <lineage>
        <taxon>Eukaryota</taxon>
        <taxon>Viridiplantae</taxon>
        <taxon>Streptophyta</taxon>
        <taxon>Embryophyta</taxon>
        <taxon>Tracheophyta</taxon>
        <taxon>Spermatophyta</taxon>
        <taxon>Magnoliopsida</taxon>
        <taxon>eudicotyledons</taxon>
        <taxon>Gunneridae</taxon>
        <taxon>Pentapetalae</taxon>
        <taxon>asterids</taxon>
        <taxon>lamiids</taxon>
        <taxon>Lamiales</taxon>
        <taxon>Pedaliaceae</taxon>
        <taxon>Sesamum</taxon>
    </lineage>
</organism>
<accession>A0AAW2NR65</accession>
<sequence length="74" mass="8102">MAFDHVVLAKRSMGSRLDGSRSTLGSIGLPVEASSFSSHLGVLSQAGWRLSAYDWRCHVPRHVQFYEVVGSLPT</sequence>